<organism evidence="6 7">
    <name type="scientific">Porites lobata</name>
    <dbReference type="NCBI Taxonomy" id="104759"/>
    <lineage>
        <taxon>Eukaryota</taxon>
        <taxon>Metazoa</taxon>
        <taxon>Cnidaria</taxon>
        <taxon>Anthozoa</taxon>
        <taxon>Hexacorallia</taxon>
        <taxon>Scleractinia</taxon>
        <taxon>Fungiina</taxon>
        <taxon>Poritidae</taxon>
        <taxon>Porites</taxon>
    </lineage>
</organism>
<dbReference type="InterPro" id="IPR003959">
    <property type="entry name" value="ATPase_AAA_core"/>
</dbReference>
<dbReference type="Gene3D" id="3.40.50.300">
    <property type="entry name" value="P-loop containing nucleotide triphosphate hydrolases"/>
    <property type="match status" value="1"/>
</dbReference>
<feature type="region of interest" description="Disordered" evidence="4">
    <location>
        <begin position="56"/>
        <end position="109"/>
    </location>
</feature>
<feature type="compositionally biased region" description="Polar residues" evidence="4">
    <location>
        <begin position="76"/>
        <end position="92"/>
    </location>
</feature>
<dbReference type="Proteomes" id="UP001159405">
    <property type="component" value="Unassembled WGS sequence"/>
</dbReference>
<dbReference type="PANTHER" id="PTHR43392:SF2">
    <property type="entry name" value="AAA-TYPE ATPASE FAMILY PROTEIN _ ANKYRIN REPEAT FAMILY PROTEIN"/>
    <property type="match status" value="1"/>
</dbReference>
<dbReference type="InterPro" id="IPR003593">
    <property type="entry name" value="AAA+_ATPase"/>
</dbReference>
<evidence type="ECO:0000256" key="4">
    <source>
        <dbReference type="SAM" id="MobiDB-lite"/>
    </source>
</evidence>
<gene>
    <name evidence="6" type="ORF">PLOB_00049586</name>
</gene>
<evidence type="ECO:0000313" key="7">
    <source>
        <dbReference type="Proteomes" id="UP001159405"/>
    </source>
</evidence>
<reference evidence="6 7" key="1">
    <citation type="submission" date="2022-05" db="EMBL/GenBank/DDBJ databases">
        <authorList>
            <consortium name="Genoscope - CEA"/>
            <person name="William W."/>
        </authorList>
    </citation>
    <scope>NUCLEOTIDE SEQUENCE [LARGE SCALE GENOMIC DNA]</scope>
</reference>
<protein>
    <recommendedName>
        <fullName evidence="5">AAA+ ATPase domain-containing protein</fullName>
    </recommendedName>
</protein>
<evidence type="ECO:0000313" key="6">
    <source>
        <dbReference type="EMBL" id="CAH3153430.1"/>
    </source>
</evidence>
<feature type="domain" description="AAA+ ATPase" evidence="5">
    <location>
        <begin position="494"/>
        <end position="684"/>
    </location>
</feature>
<evidence type="ECO:0000256" key="3">
    <source>
        <dbReference type="ARBA" id="ARBA00022840"/>
    </source>
</evidence>
<dbReference type="SUPFAM" id="SSF52540">
    <property type="entry name" value="P-loop containing nucleoside triphosphate hydrolases"/>
    <property type="match status" value="1"/>
</dbReference>
<dbReference type="InterPro" id="IPR000641">
    <property type="entry name" value="CbxX/CfxQ"/>
</dbReference>
<comment type="caution">
    <text evidence="6">The sequence shown here is derived from an EMBL/GenBank/DDBJ whole genome shotgun (WGS) entry which is preliminary data.</text>
</comment>
<dbReference type="Gene3D" id="1.10.8.60">
    <property type="match status" value="1"/>
</dbReference>
<dbReference type="InterPro" id="IPR027417">
    <property type="entry name" value="P-loop_NTPase"/>
</dbReference>
<keyword evidence="3" id="KW-0067">ATP-binding</keyword>
<evidence type="ECO:0000256" key="2">
    <source>
        <dbReference type="ARBA" id="ARBA00022741"/>
    </source>
</evidence>
<sequence length="724" mass="81185">MSSNDNITEILSRFSSSASQLADLIGRSSSDNGVSNALENARSSLNSLRSDTRLANDVSRSFRSNPGTSSGSSTSRATLPSVTRQQRSSSSHRFAPYRQSGKRGAGREPKRFDMMLRVVDHVPELFEETKSISNYQGQAILETAFFLTEDQTEDLVREKIMGVIRRQFQDFDGQFSYAARRNRNFLTLVADQNLDARGVWTLKGNGAVYVVLDSPATPTNEDEPEEEHVVTPQMHLSPVEVEERGRQFRRTLLNEDNSVVADSRGAISNFRAEEATSKVSRDRFFFPSFSLLRGSADVRVRGVLDSILSGMEITTGKDDTMEANAILDSLLRCIAENEVNTKTVLVDTDIPVEDLLKPEHETLHSIDSTSGEGYKLFDLVVTAEDGRFYSCVKPEAEADKWLILVANELLPFLVNILIRPPSDFLNSTCSVGSEEDCVIIKDVVRHEEVLHRMEKAMKDFIGLETLKQQFLRFTRTQLQNDRRKRLGRQIQQDTPLHLVFAGNPGTGKTPFARRVADLLFSIKKTKKNKIVEVQRSDLIGQYLGSTTEKTKQKIVEARGGVLFIDEAYRLIPTAGGKDFGREAIEELMAVMEDGDPVMIFAGYEDKMEKFLNVNPGLRSRIYRKFTFPDYSTDELGEIFHLKAKQERFQVDANVAEILAAHTSPAQRKNMNARLVRILFHESVEEASNRLPLNATLSQLMELKEDDVVSACARLPSVPEGDSSS</sequence>
<dbReference type="InterPro" id="IPR050773">
    <property type="entry name" value="CbxX/CfxQ_RuBisCO_ESX"/>
</dbReference>
<accession>A0ABN8PYI6</accession>
<dbReference type="PANTHER" id="PTHR43392">
    <property type="entry name" value="AAA-TYPE ATPASE FAMILY PROTEIN / ANKYRIN REPEAT FAMILY PROTEIN"/>
    <property type="match status" value="1"/>
</dbReference>
<dbReference type="SMART" id="SM00382">
    <property type="entry name" value="AAA"/>
    <property type="match status" value="1"/>
</dbReference>
<evidence type="ECO:0000259" key="5">
    <source>
        <dbReference type="SMART" id="SM00382"/>
    </source>
</evidence>
<dbReference type="CDD" id="cd00009">
    <property type="entry name" value="AAA"/>
    <property type="match status" value="1"/>
</dbReference>
<keyword evidence="2" id="KW-0547">Nucleotide-binding</keyword>
<dbReference type="Pfam" id="PF00004">
    <property type="entry name" value="AAA"/>
    <property type="match status" value="1"/>
</dbReference>
<comment type="similarity">
    <text evidence="1">Belongs to the CbxX/CfxQ family.</text>
</comment>
<dbReference type="PRINTS" id="PR00819">
    <property type="entry name" value="CBXCFQXSUPER"/>
</dbReference>
<evidence type="ECO:0000256" key="1">
    <source>
        <dbReference type="ARBA" id="ARBA00010378"/>
    </source>
</evidence>
<keyword evidence="7" id="KW-1185">Reference proteome</keyword>
<proteinExistence type="inferred from homology"/>
<dbReference type="EMBL" id="CALNXK010000096">
    <property type="protein sequence ID" value="CAH3153430.1"/>
    <property type="molecule type" value="Genomic_DNA"/>
</dbReference>
<name>A0ABN8PYI6_9CNID</name>